<dbReference type="Proteomes" id="UP000594261">
    <property type="component" value="Chromosome 6"/>
</dbReference>
<dbReference type="OrthoDB" id="1607513at2759"/>
<dbReference type="InterPro" id="IPR008906">
    <property type="entry name" value="HATC_C_dom"/>
</dbReference>
<reference evidence="4" key="2">
    <citation type="submission" date="2021-01" db="UniProtKB">
        <authorList>
            <consortium name="EnsemblPlants"/>
        </authorList>
    </citation>
    <scope>IDENTIFICATION</scope>
</reference>
<feature type="region of interest" description="Disordered" evidence="1">
    <location>
        <begin position="1"/>
        <end position="48"/>
    </location>
</feature>
<evidence type="ECO:0000259" key="3">
    <source>
        <dbReference type="Pfam" id="PF14372"/>
    </source>
</evidence>
<dbReference type="InterPro" id="IPR012337">
    <property type="entry name" value="RNaseH-like_sf"/>
</dbReference>
<dbReference type="RefSeq" id="XP_030924090.1">
    <property type="nucleotide sequence ID" value="XM_031068230.1"/>
</dbReference>
<feature type="domain" description="hAT-like transposase RNase-H fold" evidence="3">
    <location>
        <begin position="318"/>
        <end position="415"/>
    </location>
</feature>
<dbReference type="GO" id="GO:0046983">
    <property type="term" value="F:protein dimerization activity"/>
    <property type="evidence" value="ECO:0007669"/>
    <property type="project" value="InterPro"/>
</dbReference>
<dbReference type="InterPro" id="IPR025525">
    <property type="entry name" value="hAT-like_transposase_RNase-H"/>
</dbReference>
<dbReference type="InParanoid" id="A0A7N2LX54"/>
<protein>
    <recommendedName>
        <fullName evidence="6">Transposase</fullName>
    </recommendedName>
</protein>
<dbReference type="Pfam" id="PF05699">
    <property type="entry name" value="Dimer_Tnp_hAT"/>
    <property type="match status" value="1"/>
</dbReference>
<keyword evidence="5" id="KW-1185">Reference proteome</keyword>
<dbReference type="Gramene" id="QL06p013438:mrna">
    <property type="protein sequence ID" value="QL06p013438:mrna:CDS:1"/>
    <property type="gene ID" value="QL06p013438"/>
</dbReference>
<feature type="compositionally biased region" description="Polar residues" evidence="1">
    <location>
        <begin position="423"/>
        <end position="436"/>
    </location>
</feature>
<feature type="domain" description="HAT C-terminal dimerisation" evidence="2">
    <location>
        <begin position="472"/>
        <end position="555"/>
    </location>
</feature>
<dbReference type="EnsemblPlants" id="QL06p013438:mrna">
    <property type="protein sequence ID" value="QL06p013438:mrna:CDS:1"/>
    <property type="gene ID" value="QL06p013438"/>
</dbReference>
<sequence length="583" mass="67551">MEADNENYQTNDVERDSDACGHEFDHGSGHGNTHGSSSDDKNSVNGYDYDSEQRNASRYLAVLTCTTDVLPRRGLLMQTLCRSNPVFKRVRFASVQDECFKFYEDIKGNLKPLLRNLDGQISLSVDILSCRKFCEYMCLKAHFIDKDWNLMNLVLNFHRISEVGDDCIVEAILKVLKDWDIGNKIANITFLTGSVENKEIDEIKDYVQETKKLQFNGQRFRLYCCADIFKRMVQDAFEVIQMTIHRFDFLMYFGKPSSGSRWDAVYDRLKMALEREAKEEFKEEYDRDKPSADEWKKVEGICKLLECLYNAAKAVFETKDSTAGIYFQNLQEVRATLTKETNSSDSLTRDVATEMHKRFEKYWKKMFLVLAIATVMDPRYKITYFEFSSSKYGGKDGNTEVSTVLMAIRSLYDDYNTRFPTNENPVSNRTYSNSEIETPRPVKRGCLSSDASKRLQDYQQFIESTNQPLKSELDLYLEEPVLPWTQDFNILSWWRAASPRYPILSRIARDYLSVPVSVVTSRDEFFTMERGISPRRYASFKPDLINAIMCTQSWVPNELKSMAESSLGFGEMLEDIKLVDELI</sequence>
<dbReference type="GeneID" id="115950947"/>
<accession>A0A7N2LX54</accession>
<feature type="region of interest" description="Disordered" evidence="1">
    <location>
        <begin position="423"/>
        <end position="443"/>
    </location>
</feature>
<evidence type="ECO:0008006" key="6">
    <source>
        <dbReference type="Google" id="ProtNLM"/>
    </source>
</evidence>
<dbReference type="Pfam" id="PF14372">
    <property type="entry name" value="hAT-like_RNase-H"/>
    <property type="match status" value="1"/>
</dbReference>
<evidence type="ECO:0000313" key="5">
    <source>
        <dbReference type="Proteomes" id="UP000594261"/>
    </source>
</evidence>
<dbReference type="GO" id="GO:0003677">
    <property type="term" value="F:DNA binding"/>
    <property type="evidence" value="ECO:0007669"/>
    <property type="project" value="InterPro"/>
</dbReference>
<evidence type="ECO:0000256" key="1">
    <source>
        <dbReference type="SAM" id="MobiDB-lite"/>
    </source>
</evidence>
<dbReference type="SUPFAM" id="SSF53098">
    <property type="entry name" value="Ribonuclease H-like"/>
    <property type="match status" value="1"/>
</dbReference>
<reference evidence="4 5" key="1">
    <citation type="journal article" date="2016" name="G3 (Bethesda)">
        <title>First Draft Assembly and Annotation of the Genome of a California Endemic Oak Quercus lobata Nee (Fagaceae).</title>
        <authorList>
            <person name="Sork V.L."/>
            <person name="Fitz-Gibbon S.T."/>
            <person name="Puiu D."/>
            <person name="Crepeau M."/>
            <person name="Gugger P.F."/>
            <person name="Sherman R."/>
            <person name="Stevens K."/>
            <person name="Langley C.H."/>
            <person name="Pellegrini M."/>
            <person name="Salzberg S.L."/>
        </authorList>
    </citation>
    <scope>NUCLEOTIDE SEQUENCE [LARGE SCALE GENOMIC DNA]</scope>
    <source>
        <strain evidence="4 5">cv. SW786</strain>
    </source>
</reference>
<dbReference type="PANTHER" id="PTHR23272">
    <property type="entry name" value="BED FINGER-RELATED"/>
    <property type="match status" value="1"/>
</dbReference>
<gene>
    <name evidence="4" type="primary">LOC115950947</name>
</gene>
<dbReference type="PANTHER" id="PTHR23272:SF135">
    <property type="entry name" value="ZINC FINGER BED DOMAIN-CONTAINING PROTEIN DAYSLEEPER-LIKE"/>
    <property type="match status" value="1"/>
</dbReference>
<proteinExistence type="predicted"/>
<evidence type="ECO:0000259" key="2">
    <source>
        <dbReference type="Pfam" id="PF05699"/>
    </source>
</evidence>
<feature type="compositionally biased region" description="Polar residues" evidence="1">
    <location>
        <begin position="1"/>
        <end position="11"/>
    </location>
</feature>
<name>A0A7N2LX54_QUELO</name>
<dbReference type="KEGG" id="qlo:115950947"/>
<dbReference type="AlphaFoldDB" id="A0A7N2LX54"/>
<dbReference type="OMA" id="LANALMC"/>
<organism evidence="4 5">
    <name type="scientific">Quercus lobata</name>
    <name type="common">Valley oak</name>
    <dbReference type="NCBI Taxonomy" id="97700"/>
    <lineage>
        <taxon>Eukaryota</taxon>
        <taxon>Viridiplantae</taxon>
        <taxon>Streptophyta</taxon>
        <taxon>Embryophyta</taxon>
        <taxon>Tracheophyta</taxon>
        <taxon>Spermatophyta</taxon>
        <taxon>Magnoliopsida</taxon>
        <taxon>eudicotyledons</taxon>
        <taxon>Gunneridae</taxon>
        <taxon>Pentapetalae</taxon>
        <taxon>rosids</taxon>
        <taxon>fabids</taxon>
        <taxon>Fagales</taxon>
        <taxon>Fagaceae</taxon>
        <taxon>Quercus</taxon>
    </lineage>
</organism>
<dbReference type="EMBL" id="LRBV02000006">
    <property type="status" value="NOT_ANNOTATED_CDS"/>
    <property type="molecule type" value="Genomic_DNA"/>
</dbReference>
<feature type="compositionally biased region" description="Basic and acidic residues" evidence="1">
    <location>
        <begin position="12"/>
        <end position="28"/>
    </location>
</feature>
<evidence type="ECO:0000313" key="4">
    <source>
        <dbReference type="EnsemblPlants" id="QL06p013438:mrna:CDS:1"/>
    </source>
</evidence>